<proteinExistence type="inferred from homology"/>
<dbReference type="SMART" id="SM00335">
    <property type="entry name" value="ANX"/>
    <property type="match status" value="1"/>
</dbReference>
<reference evidence="4 5" key="1">
    <citation type="submission" date="2018-11" db="EMBL/GenBank/DDBJ databases">
        <authorList>
            <consortium name="Pathogen Informatics"/>
        </authorList>
    </citation>
    <scope>NUCLEOTIDE SEQUENCE [LARGE SCALE GENOMIC DNA]</scope>
</reference>
<evidence type="ECO:0000256" key="1">
    <source>
        <dbReference type="ARBA" id="ARBA00007831"/>
    </source>
</evidence>
<evidence type="ECO:0000313" key="5">
    <source>
        <dbReference type="Proteomes" id="UP000050761"/>
    </source>
</evidence>
<dbReference type="Proteomes" id="UP000050761">
    <property type="component" value="Unassembled WGS sequence"/>
</dbReference>
<dbReference type="GO" id="GO:0005509">
    <property type="term" value="F:calcium ion binding"/>
    <property type="evidence" value="ECO:0007669"/>
    <property type="project" value="InterPro"/>
</dbReference>
<dbReference type="SUPFAM" id="SSF47874">
    <property type="entry name" value="Annexin"/>
    <property type="match status" value="1"/>
</dbReference>
<dbReference type="Pfam" id="PF00191">
    <property type="entry name" value="Annexin"/>
    <property type="match status" value="1"/>
</dbReference>
<evidence type="ECO:0000313" key="6">
    <source>
        <dbReference type="WBParaSite" id="HPBE_0002578201-mRNA-1"/>
    </source>
</evidence>
<dbReference type="PROSITE" id="PS51897">
    <property type="entry name" value="ANNEXIN_2"/>
    <property type="match status" value="1"/>
</dbReference>
<dbReference type="OrthoDB" id="5811093at2759"/>
<evidence type="ECO:0000256" key="2">
    <source>
        <dbReference type="ARBA" id="ARBA00022737"/>
    </source>
</evidence>
<keyword evidence="5" id="KW-1185">Reference proteome</keyword>
<dbReference type="GO" id="GO:0005544">
    <property type="term" value="F:calcium-dependent phospholipid binding"/>
    <property type="evidence" value="ECO:0007669"/>
    <property type="project" value="InterPro"/>
</dbReference>
<organism evidence="5 6">
    <name type="scientific">Heligmosomoides polygyrus</name>
    <name type="common">Parasitic roundworm</name>
    <dbReference type="NCBI Taxonomy" id="6339"/>
    <lineage>
        <taxon>Eukaryota</taxon>
        <taxon>Metazoa</taxon>
        <taxon>Ecdysozoa</taxon>
        <taxon>Nematoda</taxon>
        <taxon>Chromadorea</taxon>
        <taxon>Rhabditida</taxon>
        <taxon>Rhabditina</taxon>
        <taxon>Rhabditomorpha</taxon>
        <taxon>Strongyloidea</taxon>
        <taxon>Heligmosomidae</taxon>
        <taxon>Heligmosomoides</taxon>
    </lineage>
</organism>
<dbReference type="InterPro" id="IPR018502">
    <property type="entry name" value="Annexin_repeat"/>
</dbReference>
<dbReference type="InterPro" id="IPR037104">
    <property type="entry name" value="Annexin_sf"/>
</dbReference>
<gene>
    <name evidence="4" type="ORF">HPBE_LOCUS25781</name>
</gene>
<dbReference type="AlphaFoldDB" id="A0A183GSW2"/>
<reference evidence="6" key="2">
    <citation type="submission" date="2019-09" db="UniProtKB">
        <authorList>
            <consortium name="WormBaseParasite"/>
        </authorList>
    </citation>
    <scope>IDENTIFICATION</scope>
</reference>
<name>A0A183GSW2_HELPZ</name>
<protein>
    <submittedName>
        <fullName evidence="6">Annexin</fullName>
    </submittedName>
</protein>
<dbReference type="EMBL" id="UZAH01038597">
    <property type="protein sequence ID" value="VDP53867.1"/>
    <property type="molecule type" value="Genomic_DNA"/>
</dbReference>
<dbReference type="WBParaSite" id="HPBE_0002578201-mRNA-1">
    <property type="protein sequence ID" value="HPBE_0002578201-mRNA-1"/>
    <property type="gene ID" value="HPBE_0002578201"/>
</dbReference>
<accession>A0A3P8DQE3</accession>
<dbReference type="Gene3D" id="1.10.220.10">
    <property type="entry name" value="Annexin"/>
    <property type="match status" value="1"/>
</dbReference>
<accession>A0A183GSW2</accession>
<evidence type="ECO:0000313" key="4">
    <source>
        <dbReference type="EMBL" id="VDP53867.1"/>
    </source>
</evidence>
<keyword evidence="2" id="KW-0677">Repeat</keyword>
<keyword evidence="3" id="KW-0041">Annexin</keyword>
<evidence type="ECO:0000256" key="3">
    <source>
        <dbReference type="ARBA" id="ARBA00023216"/>
    </source>
</evidence>
<comment type="similarity">
    <text evidence="1">Belongs to the annexin family.</text>
</comment>
<sequence>MLRSSDKKSGVDKFDAFKVLATESPSQLAYVFSEYENMAGHSIEKGIENEFSGDMKNLLLVRTFHISISLQFFHEFFSNHSLHHFPLRILFFNQEFRTAIVTLLWKLNKPHRVLKNLKIWLIFDP</sequence>